<dbReference type="EMBL" id="AM889285">
    <property type="protein sequence ID" value="CAP54035.1"/>
    <property type="molecule type" value="Genomic_DNA"/>
</dbReference>
<dbReference type="KEGG" id="gdi:GDI0092"/>
<dbReference type="Proteomes" id="UP000001176">
    <property type="component" value="Chromosome"/>
</dbReference>
<feature type="compositionally biased region" description="Basic and acidic residues" evidence="1">
    <location>
        <begin position="93"/>
        <end position="108"/>
    </location>
</feature>
<proteinExistence type="predicted"/>
<organism evidence="2 3">
    <name type="scientific">Gluconacetobacter diazotrophicus (strain ATCC 49037 / DSM 5601 / CCUG 37298 / CIP 103539 / LMG 7603 / PAl5)</name>
    <dbReference type="NCBI Taxonomy" id="272568"/>
    <lineage>
        <taxon>Bacteria</taxon>
        <taxon>Pseudomonadati</taxon>
        <taxon>Pseudomonadota</taxon>
        <taxon>Alphaproteobacteria</taxon>
        <taxon>Acetobacterales</taxon>
        <taxon>Acetobacteraceae</taxon>
        <taxon>Gluconacetobacter</taxon>
    </lineage>
</organism>
<protein>
    <submittedName>
        <fullName evidence="2">Uncharacterized protein</fullName>
    </submittedName>
</protein>
<name>A9H044_GLUDA</name>
<feature type="compositionally biased region" description="Basic residues" evidence="1">
    <location>
        <begin position="61"/>
        <end position="70"/>
    </location>
</feature>
<feature type="region of interest" description="Disordered" evidence="1">
    <location>
        <begin position="121"/>
        <end position="157"/>
    </location>
</feature>
<sequence length="185" mass="20372">MISVIEPAPLRPRWRSDRRRRAAVHPAGTEAQRRTAGRNFLGARGMTAQPAGEENYGPLLRHSRSRRSRPPARSAIFRGRMRARPDRAHITEDMMPPRRAGSGREEARHRHQAVPAVTMTRSRGRVPRGHTASATVSVNARRTGRRSGADSPARGTIRGGCTLRQALSPHPAFLMTTGCASPRNA</sequence>
<keyword evidence="3" id="KW-1185">Reference proteome</keyword>
<dbReference type="AlphaFoldDB" id="A9H044"/>
<reference evidence="2 3" key="1">
    <citation type="journal article" date="2009" name="BMC Genomics">
        <title>Complete genome sequence of the sugarcane nitrogen-fixing endophyte Gluconacetobacter diazotrophicus Pal5.</title>
        <authorList>
            <person name="Bertalan M."/>
            <person name="Albano R."/>
            <person name="Padua V."/>
            <person name="Rouws L."/>
            <person name="Rojas C."/>
            <person name="Hemerly A."/>
            <person name="Teixeira K."/>
            <person name="Schwab S."/>
            <person name="Araujo J."/>
            <person name="Oliveira A."/>
            <person name="Franca L."/>
            <person name="Magalhaes V."/>
            <person name="Alqueres S."/>
            <person name="Cardoso A."/>
            <person name="Almeida W."/>
            <person name="Loureiro M.M."/>
            <person name="Nogueira E."/>
            <person name="Cidade D."/>
            <person name="Oliveira D."/>
            <person name="Simao T."/>
            <person name="Macedo J."/>
            <person name="Valadao A."/>
            <person name="Dreschsel M."/>
            <person name="Freitas F."/>
            <person name="Vidal M."/>
            <person name="Guedes H."/>
            <person name="Rodrigues E."/>
            <person name="Meneses C."/>
            <person name="Brioso P."/>
            <person name="Pozzer L."/>
            <person name="Figueiredo D."/>
            <person name="Montano H."/>
            <person name="Junior J."/>
            <person name="Filho G."/>
            <person name="Flores V."/>
            <person name="Ferreira B."/>
            <person name="Branco A."/>
            <person name="Gonzalez P."/>
            <person name="Guillobel H."/>
            <person name="Lemos M."/>
            <person name="Seibel L."/>
            <person name="Macedo J."/>
            <person name="Alves-Ferreira M."/>
            <person name="Sachetto-Martins G."/>
            <person name="Coelho A."/>
            <person name="Santos E."/>
            <person name="Amaral G."/>
            <person name="Neves A."/>
            <person name="Pacheco A.B."/>
            <person name="Carvalho D."/>
            <person name="Lery L."/>
            <person name="Bisch P."/>
            <person name="Rossle S.C."/>
            <person name="Urmenyi T."/>
            <person name="Kruger W.V."/>
            <person name="Martins O."/>
            <person name="Baldani J.I."/>
            <person name="Ferreira P.C."/>
        </authorList>
    </citation>
    <scope>NUCLEOTIDE SEQUENCE [LARGE SCALE GENOMIC DNA]</scope>
    <source>
        <strain evidence="3">ATCC 49037 / DSM 5601 / CCUG 37298 / CIP 103539 / LMG 7603 / PAl5</strain>
    </source>
</reference>
<evidence type="ECO:0000256" key="1">
    <source>
        <dbReference type="SAM" id="MobiDB-lite"/>
    </source>
</evidence>
<evidence type="ECO:0000313" key="2">
    <source>
        <dbReference type="EMBL" id="CAP54035.1"/>
    </source>
</evidence>
<evidence type="ECO:0000313" key="3">
    <source>
        <dbReference type="Proteomes" id="UP000001176"/>
    </source>
</evidence>
<accession>A9H044</accession>
<feature type="region of interest" description="Disordered" evidence="1">
    <location>
        <begin position="93"/>
        <end position="112"/>
    </location>
</feature>
<gene>
    <name evidence="2" type="ordered locus">GDI0092</name>
</gene>
<feature type="region of interest" description="Disordered" evidence="1">
    <location>
        <begin position="16"/>
        <end position="72"/>
    </location>
</feature>